<dbReference type="InterPro" id="IPR021858">
    <property type="entry name" value="Fun_TF"/>
</dbReference>
<accession>W9XFX0</accession>
<comment type="caution">
    <text evidence="2">The sequence shown here is derived from an EMBL/GenBank/DDBJ whole genome shotgun (WGS) entry which is preliminary data.</text>
</comment>
<evidence type="ECO:0008006" key="4">
    <source>
        <dbReference type="Google" id="ProtNLM"/>
    </source>
</evidence>
<dbReference type="AlphaFoldDB" id="W9XFX0"/>
<evidence type="ECO:0000313" key="3">
    <source>
        <dbReference type="Proteomes" id="UP000019478"/>
    </source>
</evidence>
<protein>
    <recommendedName>
        <fullName evidence="4">Transcription factor domain-containing protein</fullName>
    </recommendedName>
</protein>
<dbReference type="RefSeq" id="XP_007737165.1">
    <property type="nucleotide sequence ID" value="XM_007738975.1"/>
</dbReference>
<keyword evidence="3" id="KW-1185">Reference proteome</keyword>
<gene>
    <name evidence="2" type="ORF">A1O3_08879</name>
</gene>
<dbReference type="EMBL" id="AMGY01000008">
    <property type="protein sequence ID" value="EXJ79377.1"/>
    <property type="molecule type" value="Genomic_DNA"/>
</dbReference>
<proteinExistence type="predicted"/>
<reference evidence="2 3" key="1">
    <citation type="submission" date="2013-03" db="EMBL/GenBank/DDBJ databases">
        <title>The Genome Sequence of Capronia epimyces CBS 606.96.</title>
        <authorList>
            <consortium name="The Broad Institute Genomics Platform"/>
            <person name="Cuomo C."/>
            <person name="de Hoog S."/>
            <person name="Gorbushina A."/>
            <person name="Walker B."/>
            <person name="Young S.K."/>
            <person name="Zeng Q."/>
            <person name="Gargeya S."/>
            <person name="Fitzgerald M."/>
            <person name="Haas B."/>
            <person name="Abouelleil A."/>
            <person name="Allen A.W."/>
            <person name="Alvarado L."/>
            <person name="Arachchi H.M."/>
            <person name="Berlin A.M."/>
            <person name="Chapman S.B."/>
            <person name="Gainer-Dewar J."/>
            <person name="Goldberg J."/>
            <person name="Griggs A."/>
            <person name="Gujja S."/>
            <person name="Hansen M."/>
            <person name="Howarth C."/>
            <person name="Imamovic A."/>
            <person name="Ireland A."/>
            <person name="Larimer J."/>
            <person name="McCowan C."/>
            <person name="Murphy C."/>
            <person name="Pearson M."/>
            <person name="Poon T.W."/>
            <person name="Priest M."/>
            <person name="Roberts A."/>
            <person name="Saif S."/>
            <person name="Shea T."/>
            <person name="Sisk P."/>
            <person name="Sykes S."/>
            <person name="Wortman J."/>
            <person name="Nusbaum C."/>
            <person name="Birren B."/>
        </authorList>
    </citation>
    <scope>NUCLEOTIDE SEQUENCE [LARGE SCALE GENOMIC DNA]</scope>
    <source>
        <strain evidence="2 3">CBS 606.96</strain>
    </source>
</reference>
<dbReference type="Proteomes" id="UP000019478">
    <property type="component" value="Unassembled WGS sequence"/>
</dbReference>
<name>W9XFX0_9EURO</name>
<feature type="compositionally biased region" description="Polar residues" evidence="1">
    <location>
        <begin position="135"/>
        <end position="149"/>
    </location>
</feature>
<sequence>MMALRVRRKSHSLWSAEQDTTTPLQRTSAESLLYQAAVTALLSSNIEWLSGQTVWQQVEMYLSQIWDPAKSAGPKKAAPAPAPGVSLLLGIDPALCRLVREISCLARRTPLQPADQSYAMAVRTELDLMIVKSTGDAQSGKRSPPSTAGRSEDEKHFWDATKFYVCAADVLLRKTMHPHLTAEHAHIQALVQQMLDILKQSNIQGHFWSQHYCWPFTILACALLKEDDMVYLDLRLEEIWENSHWGDVKRTLLVLRRISKERYRGGTFRSHLTISNIGGPVAAFDLLLLKDGLSFLIES</sequence>
<evidence type="ECO:0000313" key="2">
    <source>
        <dbReference type="EMBL" id="EXJ79377.1"/>
    </source>
</evidence>
<evidence type="ECO:0000256" key="1">
    <source>
        <dbReference type="SAM" id="MobiDB-lite"/>
    </source>
</evidence>
<feature type="region of interest" description="Disordered" evidence="1">
    <location>
        <begin position="134"/>
        <end position="153"/>
    </location>
</feature>
<dbReference type="Pfam" id="PF11951">
    <property type="entry name" value="Fungal_trans_2"/>
    <property type="match status" value="1"/>
</dbReference>
<dbReference type="GeneID" id="19172965"/>
<dbReference type="eggNOG" id="ENOG502TB1Z">
    <property type="taxonomic scope" value="Eukaryota"/>
</dbReference>
<dbReference type="OrthoDB" id="1919336at2759"/>
<organism evidence="2 3">
    <name type="scientific">Capronia epimyces CBS 606.96</name>
    <dbReference type="NCBI Taxonomy" id="1182542"/>
    <lineage>
        <taxon>Eukaryota</taxon>
        <taxon>Fungi</taxon>
        <taxon>Dikarya</taxon>
        <taxon>Ascomycota</taxon>
        <taxon>Pezizomycotina</taxon>
        <taxon>Eurotiomycetes</taxon>
        <taxon>Chaetothyriomycetidae</taxon>
        <taxon>Chaetothyriales</taxon>
        <taxon>Herpotrichiellaceae</taxon>
        <taxon>Capronia</taxon>
    </lineage>
</organism>
<dbReference type="HOGENOM" id="CLU_930657_0_0_1"/>